<evidence type="ECO:0000259" key="4">
    <source>
        <dbReference type="Pfam" id="PF01182"/>
    </source>
</evidence>
<dbReference type="HAMAP" id="MF_01241">
    <property type="entry name" value="GlcN6P_deamin"/>
    <property type="match status" value="1"/>
</dbReference>
<gene>
    <name evidence="3" type="primary">nagB</name>
    <name evidence="5" type="ORF">L332_08155</name>
</gene>
<dbReference type="GO" id="GO:0042802">
    <property type="term" value="F:identical protein binding"/>
    <property type="evidence" value="ECO:0007669"/>
    <property type="project" value="TreeGrafter"/>
</dbReference>
<dbReference type="PANTHER" id="PTHR11280">
    <property type="entry name" value="GLUCOSAMINE-6-PHOSPHATE ISOMERASE"/>
    <property type="match status" value="1"/>
</dbReference>
<evidence type="ECO:0000313" key="5">
    <source>
        <dbReference type="EMBL" id="ERG64420.1"/>
    </source>
</evidence>
<comment type="function">
    <text evidence="3">Catalyzes the reversible isomerization-deamination of glucosamine 6-phosphate (GlcN6P) to form fructose 6-phosphate (Fru6P) and ammonium ion.</text>
</comment>
<evidence type="ECO:0000256" key="2">
    <source>
        <dbReference type="ARBA" id="ARBA00023277"/>
    </source>
</evidence>
<dbReference type="Pfam" id="PF01182">
    <property type="entry name" value="Glucosamine_iso"/>
    <property type="match status" value="1"/>
</dbReference>
<sequence>MEIVIARDAAAVGELAADAIVAALGRRSEPVLGVATGSSPLTTYRALALRPIEWRTVAAFALDEYVGLPEEHPQSYHRVIDVEVTQRLGLDPGRVHVPNGNAGDLSGECERFERAIRDAGGVDVQILGIGSNGHIGFNEPASSFGSRTRIKTLTPRTRRDNARFFSSPEEVPVHCITQGLGTIMDARRVVLVATGDRKAAAVAAMVEGPVSARVPASILQHHRHATIVVDEAAAEQLAGAEYYRFIQEQKHRLSPADDV</sequence>
<keyword evidence="3" id="KW-0021">Allosteric enzyme</keyword>
<name>U1MUU9_9MICO</name>
<feature type="active site" description="For ring-opening step" evidence="3">
    <location>
        <position position="132"/>
    </location>
</feature>
<dbReference type="PANTHER" id="PTHR11280:SF5">
    <property type="entry name" value="GLUCOSAMINE-6-PHOSPHATE ISOMERASE"/>
    <property type="match status" value="1"/>
</dbReference>
<dbReference type="RefSeq" id="WP_021064975.1">
    <property type="nucleotide sequence ID" value="NZ_ASHR01000021.1"/>
</dbReference>
<proteinExistence type="inferred from homology"/>
<feature type="site" description="Part of the allosteric site" evidence="3">
    <location>
        <position position="151"/>
    </location>
</feature>
<dbReference type="EC" id="3.5.99.6" evidence="3"/>
<dbReference type="GO" id="GO:0004342">
    <property type="term" value="F:glucosamine-6-phosphate deaminase activity"/>
    <property type="evidence" value="ECO:0007669"/>
    <property type="project" value="UniProtKB-UniRule"/>
</dbReference>
<dbReference type="CDD" id="cd01399">
    <property type="entry name" value="GlcN6P_deaminase"/>
    <property type="match status" value="1"/>
</dbReference>
<dbReference type="GO" id="GO:0005975">
    <property type="term" value="P:carbohydrate metabolic process"/>
    <property type="evidence" value="ECO:0007669"/>
    <property type="project" value="InterPro"/>
</dbReference>
<comment type="catalytic activity">
    <reaction evidence="3">
        <text>alpha-D-glucosamine 6-phosphate + H2O = beta-D-fructose 6-phosphate + NH4(+)</text>
        <dbReference type="Rhea" id="RHEA:12172"/>
        <dbReference type="ChEBI" id="CHEBI:15377"/>
        <dbReference type="ChEBI" id="CHEBI:28938"/>
        <dbReference type="ChEBI" id="CHEBI:57634"/>
        <dbReference type="ChEBI" id="CHEBI:75989"/>
        <dbReference type="EC" id="3.5.99.6"/>
    </reaction>
</comment>
<comment type="pathway">
    <text evidence="3">Amino-sugar metabolism; N-acetylneuraminate degradation; D-fructose 6-phosphate from N-acetylneuraminate: step 5/5.</text>
</comment>
<dbReference type="OrthoDB" id="9791139at2"/>
<dbReference type="Gene3D" id="3.40.50.1360">
    <property type="match status" value="1"/>
</dbReference>
<feature type="site" description="Part of the allosteric site" evidence="3">
    <location>
        <position position="142"/>
    </location>
</feature>
<dbReference type="AlphaFoldDB" id="U1MUU9"/>
<dbReference type="UniPathway" id="UPA00629">
    <property type="reaction ID" value="UER00684"/>
</dbReference>
<feature type="active site" description="Proton acceptor; for enolization step" evidence="3">
    <location>
        <position position="63"/>
    </location>
</feature>
<protein>
    <recommendedName>
        <fullName evidence="3">Glucosamine-6-phosphate deaminase</fullName>
        <ecNumber evidence="3">3.5.99.6</ecNumber>
    </recommendedName>
    <alternativeName>
        <fullName evidence="3">GlcN6P deaminase</fullName>
        <shortName evidence="3">GNPDA</shortName>
    </alternativeName>
    <alternativeName>
        <fullName evidence="3">Glucosamine-6-phosphate isomerase</fullName>
    </alternativeName>
</protein>
<feature type="active site" description="For ring-opening step" evidence="3">
    <location>
        <position position="139"/>
    </location>
</feature>
<keyword evidence="2 3" id="KW-0119">Carbohydrate metabolism</keyword>
<dbReference type="GO" id="GO:0005737">
    <property type="term" value="C:cytoplasm"/>
    <property type="evidence" value="ECO:0007669"/>
    <property type="project" value="TreeGrafter"/>
</dbReference>
<comment type="similarity">
    <text evidence="3">Belongs to the glucosamine/galactosamine-6-phosphate isomerase family. NagB subfamily.</text>
</comment>
<comment type="activity regulation">
    <text evidence="3">Allosterically activated by N-acetylglucosamine 6-phosphate (GlcNAc6P).</text>
</comment>
<dbReference type="EMBL" id="ASHR01000021">
    <property type="protein sequence ID" value="ERG64420.1"/>
    <property type="molecule type" value="Genomic_DNA"/>
</dbReference>
<feature type="domain" description="Glucosamine/galactosamine-6-phosphate isomerase" evidence="4">
    <location>
        <begin position="9"/>
        <end position="226"/>
    </location>
</feature>
<comment type="caution">
    <text evidence="3">Lacks conserved residue(s) required for the propagation of feature annotation.</text>
</comment>
<evidence type="ECO:0000313" key="6">
    <source>
        <dbReference type="Proteomes" id="UP000016462"/>
    </source>
</evidence>
<feature type="active site" description="Proton acceptor; for ring-opening step" evidence="3">
    <location>
        <position position="134"/>
    </location>
</feature>
<dbReference type="InterPro" id="IPR037171">
    <property type="entry name" value="NagB/RpiA_transferase-like"/>
</dbReference>
<dbReference type="InterPro" id="IPR004547">
    <property type="entry name" value="Glucosamine6P_isomerase"/>
</dbReference>
<keyword evidence="1 3" id="KW-0378">Hydrolase</keyword>
<organism evidence="5 6">
    <name type="scientific">Agrococcus pavilionensis RW1</name>
    <dbReference type="NCBI Taxonomy" id="1330458"/>
    <lineage>
        <taxon>Bacteria</taxon>
        <taxon>Bacillati</taxon>
        <taxon>Actinomycetota</taxon>
        <taxon>Actinomycetes</taxon>
        <taxon>Micrococcales</taxon>
        <taxon>Microbacteriaceae</taxon>
        <taxon>Agrococcus</taxon>
    </lineage>
</organism>
<reference evidence="5 6" key="1">
    <citation type="journal article" date="2013" name="Genome Announc.">
        <title>First draft genome sequence from a member of the genus agrococcus, isolated from modern microbialites.</title>
        <authorList>
            <person name="White R.A.III."/>
            <person name="Grassa C.J."/>
            <person name="Suttle C.A."/>
        </authorList>
    </citation>
    <scope>NUCLEOTIDE SEQUENCE [LARGE SCALE GENOMIC DNA]</scope>
    <source>
        <strain evidence="5 6">RW1</strain>
    </source>
</reference>
<evidence type="ECO:0000256" key="3">
    <source>
        <dbReference type="HAMAP-Rule" id="MF_01241"/>
    </source>
</evidence>
<dbReference type="SUPFAM" id="SSF100950">
    <property type="entry name" value="NagB/RpiA/CoA transferase-like"/>
    <property type="match status" value="1"/>
</dbReference>
<comment type="caution">
    <text evidence="5">The sequence shown here is derived from an EMBL/GenBank/DDBJ whole genome shotgun (WGS) entry which is preliminary data.</text>
</comment>
<evidence type="ECO:0000256" key="1">
    <source>
        <dbReference type="ARBA" id="ARBA00022801"/>
    </source>
</evidence>
<dbReference type="Proteomes" id="UP000016462">
    <property type="component" value="Unassembled WGS sequence"/>
</dbReference>
<dbReference type="NCBIfam" id="TIGR00502">
    <property type="entry name" value="nagB"/>
    <property type="match status" value="1"/>
</dbReference>
<dbReference type="InterPro" id="IPR006148">
    <property type="entry name" value="Glc/Gal-6P_isomerase"/>
</dbReference>
<accession>U1MUU9</accession>
<dbReference type="GO" id="GO:0019262">
    <property type="term" value="P:N-acetylneuraminate catabolic process"/>
    <property type="evidence" value="ECO:0007669"/>
    <property type="project" value="UniProtKB-UniRule"/>
</dbReference>
<dbReference type="InterPro" id="IPR018321">
    <property type="entry name" value="Glucosamine6P_isomerase_CS"/>
</dbReference>
<feature type="site" description="Part of the allosteric site" evidence="3">
    <location>
        <position position="149"/>
    </location>
</feature>
<feature type="site" description="Part of the allosteric site" evidence="3">
    <location>
        <position position="152"/>
    </location>
</feature>
<dbReference type="GO" id="GO:0006046">
    <property type="term" value="P:N-acetylglucosamine catabolic process"/>
    <property type="evidence" value="ECO:0007669"/>
    <property type="project" value="UniProtKB-UniRule"/>
</dbReference>
<dbReference type="PROSITE" id="PS01161">
    <property type="entry name" value="GLC_GALNAC_ISOMERASE"/>
    <property type="match status" value="1"/>
</dbReference>
<keyword evidence="6" id="KW-1185">Reference proteome</keyword>
<dbReference type="GO" id="GO:0006043">
    <property type="term" value="P:glucosamine catabolic process"/>
    <property type="evidence" value="ECO:0007669"/>
    <property type="project" value="TreeGrafter"/>
</dbReference>
<dbReference type="NCBIfam" id="NF001684">
    <property type="entry name" value="PRK00443.1-4"/>
    <property type="match status" value="1"/>
</dbReference>